<dbReference type="EMBL" id="VOEI01000001">
    <property type="protein sequence ID" value="TWR28640.1"/>
    <property type="molecule type" value="Genomic_DNA"/>
</dbReference>
<dbReference type="Proteomes" id="UP000318010">
    <property type="component" value="Unassembled WGS sequence"/>
</dbReference>
<name>A0A563UBC7_9SPHI</name>
<dbReference type="AlphaFoldDB" id="A0A563UBC7"/>
<evidence type="ECO:0000313" key="2">
    <source>
        <dbReference type="Proteomes" id="UP000318010"/>
    </source>
</evidence>
<organism evidence="1 2">
    <name type="scientific">Mucilaginibacter achroorhodeus</name>
    <dbReference type="NCBI Taxonomy" id="2599294"/>
    <lineage>
        <taxon>Bacteria</taxon>
        <taxon>Pseudomonadati</taxon>
        <taxon>Bacteroidota</taxon>
        <taxon>Sphingobacteriia</taxon>
        <taxon>Sphingobacteriales</taxon>
        <taxon>Sphingobacteriaceae</taxon>
        <taxon>Mucilaginibacter</taxon>
    </lineage>
</organism>
<keyword evidence="2" id="KW-1185">Reference proteome</keyword>
<evidence type="ECO:0000313" key="1">
    <source>
        <dbReference type="EMBL" id="TWR28640.1"/>
    </source>
</evidence>
<protein>
    <submittedName>
        <fullName evidence="1">Uncharacterized protein</fullName>
    </submittedName>
</protein>
<reference evidence="1 2" key="1">
    <citation type="submission" date="2019-07" db="EMBL/GenBank/DDBJ databases">
        <authorList>
            <person name="Kim J."/>
        </authorList>
    </citation>
    <scope>NUCLEOTIDE SEQUENCE [LARGE SCALE GENOMIC DNA]</scope>
    <source>
        <strain evidence="1 2">MJ1a</strain>
    </source>
</reference>
<gene>
    <name evidence="1" type="ORF">FPZ42_05385</name>
</gene>
<accession>A0A563UBC7</accession>
<dbReference type="OrthoDB" id="824604at2"/>
<comment type="caution">
    <text evidence="1">The sequence shown here is derived from an EMBL/GenBank/DDBJ whole genome shotgun (WGS) entry which is preliminary data.</text>
</comment>
<sequence>MIFYNLRESLSRKVAGKPVQVEFAEYPCDVWEDPKFIDHANVSFKKVHFEPITAKAILVKKAKLTDYIQPGIIGYRKKPLVSGKLKSILEITGNQGLQFHRSPVIYQGNEIEDYWVLNPFLLDMDTIDFSKARVYVMERTVTKVEQLPIVNFKDYEREKKAVDDRGYPYSIYIENVHILDGTTSDFLILEKVQGGVMYLASERLKQHLEAEGITGIEFQPCNLSLNEWLAQGGPREKLYGKI</sequence>
<dbReference type="RefSeq" id="WP_146269433.1">
    <property type="nucleotide sequence ID" value="NZ_VOEI01000001.1"/>
</dbReference>
<proteinExistence type="predicted"/>